<dbReference type="GO" id="GO:0009425">
    <property type="term" value="C:bacterial-type flagellum basal body"/>
    <property type="evidence" value="ECO:0007669"/>
    <property type="project" value="UniProtKB-SubCell"/>
</dbReference>
<dbReference type="GO" id="GO:0003774">
    <property type="term" value="F:cytoskeletal motor activity"/>
    <property type="evidence" value="ECO:0007669"/>
    <property type="project" value="InterPro"/>
</dbReference>
<keyword evidence="6" id="KW-0966">Cell projection</keyword>
<keyword evidence="6" id="KW-0969">Cilium</keyword>
<comment type="subcellular location">
    <subcellularLocation>
        <location evidence="1 4">Bacterial flagellum basal body</location>
    </subcellularLocation>
</comment>
<evidence type="ECO:0000313" key="7">
    <source>
        <dbReference type="Proteomes" id="UP000541109"/>
    </source>
</evidence>
<proteinExistence type="inferred from homology"/>
<comment type="caution">
    <text evidence="6">The sequence shown here is derived from an EMBL/GenBank/DDBJ whole genome shotgun (WGS) entry which is preliminary data.</text>
</comment>
<evidence type="ECO:0000256" key="2">
    <source>
        <dbReference type="ARBA" id="ARBA00009272"/>
    </source>
</evidence>
<dbReference type="PANTHER" id="PTHR34653:SF1">
    <property type="entry name" value="FLAGELLAR HOOK-BASAL BODY COMPLEX PROTEIN FLIE"/>
    <property type="match status" value="1"/>
</dbReference>
<dbReference type="AlphaFoldDB" id="A0A839AHU2"/>
<dbReference type="Pfam" id="PF02049">
    <property type="entry name" value="FliE"/>
    <property type="match status" value="1"/>
</dbReference>
<comment type="similarity">
    <text evidence="2 4">Belongs to the FliE family.</text>
</comment>
<sequence>MPTPSSVANAYNSIASLANQAKPSQNEAATSVDFGSMVKSALEGVVEKGEQADQKALGLVQGQADVVDVVTAIAETEVAMEALVSVRDRVISAYQEILRMPI</sequence>
<organism evidence="6 7">
    <name type="scientific">Stappia albiluteola</name>
    <dbReference type="NCBI Taxonomy" id="2758565"/>
    <lineage>
        <taxon>Bacteria</taxon>
        <taxon>Pseudomonadati</taxon>
        <taxon>Pseudomonadota</taxon>
        <taxon>Alphaproteobacteria</taxon>
        <taxon>Hyphomicrobiales</taxon>
        <taxon>Stappiaceae</taxon>
        <taxon>Stappia</taxon>
    </lineage>
</organism>
<keyword evidence="7" id="KW-1185">Reference proteome</keyword>
<reference evidence="6 7" key="1">
    <citation type="submission" date="2020-07" db="EMBL/GenBank/DDBJ databases">
        <title>Stappia sp., F7233, whole genome shotgun sequencing project.</title>
        <authorList>
            <person name="Jiang S."/>
            <person name="Liu Z.W."/>
            <person name="Du Z.J."/>
        </authorList>
    </citation>
    <scope>NUCLEOTIDE SEQUENCE [LARGE SCALE GENOMIC DNA]</scope>
    <source>
        <strain evidence="6 7">F7233</strain>
    </source>
</reference>
<dbReference type="HAMAP" id="MF_00724">
    <property type="entry name" value="FliE"/>
    <property type="match status" value="1"/>
</dbReference>
<dbReference type="PRINTS" id="PR01006">
    <property type="entry name" value="FLGHOOKFLIE"/>
</dbReference>
<dbReference type="GO" id="GO:0005198">
    <property type="term" value="F:structural molecule activity"/>
    <property type="evidence" value="ECO:0007669"/>
    <property type="project" value="UniProtKB-UniRule"/>
</dbReference>
<evidence type="ECO:0000256" key="3">
    <source>
        <dbReference type="ARBA" id="ARBA00023143"/>
    </source>
</evidence>
<evidence type="ECO:0000256" key="1">
    <source>
        <dbReference type="ARBA" id="ARBA00004117"/>
    </source>
</evidence>
<dbReference type="InterPro" id="IPR001624">
    <property type="entry name" value="FliE"/>
</dbReference>
<dbReference type="RefSeq" id="WP_182168111.1">
    <property type="nucleotide sequence ID" value="NZ_JACFXV010000066.1"/>
</dbReference>
<keyword evidence="3 4" id="KW-0975">Bacterial flagellum</keyword>
<dbReference type="NCBIfam" id="TIGR00205">
    <property type="entry name" value="fliE"/>
    <property type="match status" value="1"/>
</dbReference>
<dbReference type="GO" id="GO:0071973">
    <property type="term" value="P:bacterial-type flagellum-dependent cell motility"/>
    <property type="evidence" value="ECO:0007669"/>
    <property type="project" value="InterPro"/>
</dbReference>
<keyword evidence="6" id="KW-0282">Flagellum</keyword>
<accession>A0A839AHU2</accession>
<protein>
    <recommendedName>
        <fullName evidence="4 5">Flagellar hook-basal body complex protein FliE</fullName>
    </recommendedName>
</protein>
<evidence type="ECO:0000256" key="4">
    <source>
        <dbReference type="HAMAP-Rule" id="MF_00724"/>
    </source>
</evidence>
<name>A0A839AHU2_9HYPH</name>
<gene>
    <name evidence="4 6" type="primary">fliE</name>
    <name evidence="6" type="ORF">H2509_19345</name>
</gene>
<dbReference type="EMBL" id="JACFXV010000066">
    <property type="protein sequence ID" value="MBA5779291.1"/>
    <property type="molecule type" value="Genomic_DNA"/>
</dbReference>
<dbReference type="PANTHER" id="PTHR34653">
    <property type="match status" value="1"/>
</dbReference>
<dbReference type="Proteomes" id="UP000541109">
    <property type="component" value="Unassembled WGS sequence"/>
</dbReference>
<evidence type="ECO:0000256" key="5">
    <source>
        <dbReference type="NCBIfam" id="TIGR00205"/>
    </source>
</evidence>
<evidence type="ECO:0000313" key="6">
    <source>
        <dbReference type="EMBL" id="MBA5779291.1"/>
    </source>
</evidence>